<evidence type="ECO:0000256" key="6">
    <source>
        <dbReference type="ARBA" id="ARBA00022679"/>
    </source>
</evidence>
<keyword evidence="5" id="KW-0997">Cell inner membrane</keyword>
<dbReference type="Pfam" id="PF00109">
    <property type="entry name" value="ketoacyl-synt"/>
    <property type="match status" value="1"/>
</dbReference>
<keyword evidence="16" id="KW-1185">Reference proteome</keyword>
<dbReference type="SMART" id="SM00825">
    <property type="entry name" value="PKS_KS"/>
    <property type="match status" value="1"/>
</dbReference>
<dbReference type="RefSeq" id="WP_379143150.1">
    <property type="nucleotide sequence ID" value="NZ_JBHUEN010000034.1"/>
</dbReference>
<comment type="subcellular location">
    <subcellularLocation>
        <location evidence="1">Cell inner membrane</location>
    </subcellularLocation>
</comment>
<evidence type="ECO:0000256" key="5">
    <source>
        <dbReference type="ARBA" id="ARBA00022519"/>
    </source>
</evidence>
<proteinExistence type="inferred from homology"/>
<evidence type="ECO:0000256" key="8">
    <source>
        <dbReference type="ARBA" id="ARBA00022989"/>
    </source>
</evidence>
<dbReference type="PROSITE" id="PS00606">
    <property type="entry name" value="KS3_1"/>
    <property type="match status" value="1"/>
</dbReference>
<keyword evidence="6 13" id="KW-0808">Transferase</keyword>
<keyword evidence="4" id="KW-1003">Cell membrane</keyword>
<protein>
    <recommendedName>
        <fullName evidence="11">Nodulation protein E</fullName>
    </recommendedName>
    <alternativeName>
        <fullName evidence="12">Host-specificity of nodulation protein B</fullName>
    </alternativeName>
</protein>
<evidence type="ECO:0000313" key="15">
    <source>
        <dbReference type="EMBL" id="MFD1882436.1"/>
    </source>
</evidence>
<dbReference type="PANTHER" id="PTHR11712">
    <property type="entry name" value="POLYKETIDE SYNTHASE-RELATED"/>
    <property type="match status" value="1"/>
</dbReference>
<evidence type="ECO:0000256" key="4">
    <source>
        <dbReference type="ARBA" id="ARBA00022475"/>
    </source>
</evidence>
<evidence type="ECO:0000256" key="12">
    <source>
        <dbReference type="ARBA" id="ARBA00041756"/>
    </source>
</evidence>
<dbReference type="InterPro" id="IPR000794">
    <property type="entry name" value="Beta-ketoacyl_synthase"/>
</dbReference>
<keyword evidence="8" id="KW-1133">Transmembrane helix</keyword>
<dbReference type="PANTHER" id="PTHR11712:SF352">
    <property type="entry name" value="3-OXOACYL-[ACYL-CARRIER-PROTEIN] SYNTHASE"/>
    <property type="match status" value="1"/>
</dbReference>
<gene>
    <name evidence="15" type="ORF">ACFSCT_11995</name>
</gene>
<keyword evidence="3" id="KW-0536">Nodulation</keyword>
<dbReference type="NCBIfam" id="NF005589">
    <property type="entry name" value="PRK07314.1"/>
    <property type="match status" value="1"/>
</dbReference>
<evidence type="ECO:0000256" key="10">
    <source>
        <dbReference type="ARBA" id="ARBA00037576"/>
    </source>
</evidence>
<evidence type="ECO:0000256" key="3">
    <source>
        <dbReference type="ARBA" id="ARBA00022458"/>
    </source>
</evidence>
<dbReference type="Proteomes" id="UP001597213">
    <property type="component" value="Unassembled WGS sequence"/>
</dbReference>
<comment type="function">
    <text evidence="10">Proposed to synthesize NOD factor fatty acyl chain. Involved in the synthesis of a highly unsaturated fatty acid moiety, which forms part of a lipo-oligosaccharide that is responsible for host specificity.</text>
</comment>
<dbReference type="InterPro" id="IPR018201">
    <property type="entry name" value="Ketoacyl_synth_AS"/>
</dbReference>
<evidence type="ECO:0000256" key="7">
    <source>
        <dbReference type="ARBA" id="ARBA00022692"/>
    </source>
</evidence>
<dbReference type="InterPro" id="IPR014031">
    <property type="entry name" value="Ketoacyl_synth_C"/>
</dbReference>
<dbReference type="PROSITE" id="PS52004">
    <property type="entry name" value="KS3_2"/>
    <property type="match status" value="1"/>
</dbReference>
<dbReference type="Pfam" id="PF02801">
    <property type="entry name" value="Ketoacyl-synt_C"/>
    <property type="match status" value="1"/>
</dbReference>
<feature type="domain" description="Ketosynthase family 3 (KS3)" evidence="14">
    <location>
        <begin position="4"/>
        <end position="404"/>
    </location>
</feature>
<keyword evidence="9" id="KW-0472">Membrane</keyword>
<accession>A0ABW4R8K9</accession>
<evidence type="ECO:0000256" key="9">
    <source>
        <dbReference type="ARBA" id="ARBA00023136"/>
    </source>
</evidence>
<evidence type="ECO:0000259" key="14">
    <source>
        <dbReference type="PROSITE" id="PS52004"/>
    </source>
</evidence>
<keyword evidence="7" id="KW-0812">Transmembrane</keyword>
<dbReference type="SUPFAM" id="SSF53901">
    <property type="entry name" value="Thiolase-like"/>
    <property type="match status" value="2"/>
</dbReference>
<evidence type="ECO:0000256" key="2">
    <source>
        <dbReference type="ARBA" id="ARBA00008467"/>
    </source>
</evidence>
<dbReference type="InterPro" id="IPR014030">
    <property type="entry name" value="Ketoacyl_synth_N"/>
</dbReference>
<sequence length="405" mass="42827">MRGKRRVVITGAGTINALGHDVAQTFAAFREGRCGISQLDFCDVGRLAIKIGAQVHNWNPESYFNRQQISLYDKFTQFTLLAAAQAVEQSGLIFDGDLGLRSGVVLGTAAGGVNTWDENYRTVYEEQKNRVHPFVVPKLMNNAAASHVSMEYGLHGPSFSVATACASSNHAMGLAYQMISSGAASVMLTGGSESMLCFGGVKAWEGLRVMSKDACRPFSANRNGMVQGEGAGIFVFEEYEHARLRGADILAEVAGFAMSSDAQDIVMPSALGAERAILGAMLSAGMNPDQIGYINAHGTGTAANDKTECAAVAHAFGSHADRLMISSTKSMHGHLIGGTGAVELLACIMALREGVIAPTIGFEEYDPECALDVVPNTAREARVHAVLSNAFAFGGLNAVLALRKV</sequence>
<comment type="caution">
    <text evidence="15">The sequence shown here is derived from an EMBL/GenBank/DDBJ whole genome shotgun (WGS) entry which is preliminary data.</text>
</comment>
<name>A0ABW4R8K9_9RHOB</name>
<comment type="similarity">
    <text evidence="2 13">Belongs to the thiolase-like superfamily. Beta-ketoacyl-ACP synthases family.</text>
</comment>
<evidence type="ECO:0000313" key="16">
    <source>
        <dbReference type="Proteomes" id="UP001597213"/>
    </source>
</evidence>
<organism evidence="15 16">
    <name type="scientific">Paracoccus pacificus</name>
    <dbReference type="NCBI Taxonomy" id="1463598"/>
    <lineage>
        <taxon>Bacteria</taxon>
        <taxon>Pseudomonadati</taxon>
        <taxon>Pseudomonadota</taxon>
        <taxon>Alphaproteobacteria</taxon>
        <taxon>Rhodobacterales</taxon>
        <taxon>Paracoccaceae</taxon>
        <taxon>Paracoccus</taxon>
    </lineage>
</organism>
<dbReference type="InterPro" id="IPR016039">
    <property type="entry name" value="Thiolase-like"/>
</dbReference>
<evidence type="ECO:0000256" key="11">
    <source>
        <dbReference type="ARBA" id="ARBA00039445"/>
    </source>
</evidence>
<dbReference type="CDD" id="cd00834">
    <property type="entry name" value="KAS_I_II"/>
    <property type="match status" value="1"/>
</dbReference>
<dbReference type="EMBL" id="JBHUEN010000034">
    <property type="protein sequence ID" value="MFD1882436.1"/>
    <property type="molecule type" value="Genomic_DNA"/>
</dbReference>
<dbReference type="InterPro" id="IPR020841">
    <property type="entry name" value="PKS_Beta-ketoAc_synthase_dom"/>
</dbReference>
<dbReference type="Gene3D" id="3.40.47.10">
    <property type="match status" value="1"/>
</dbReference>
<evidence type="ECO:0000256" key="13">
    <source>
        <dbReference type="RuleBase" id="RU003694"/>
    </source>
</evidence>
<reference evidence="16" key="1">
    <citation type="journal article" date="2019" name="Int. J. Syst. Evol. Microbiol.">
        <title>The Global Catalogue of Microorganisms (GCM) 10K type strain sequencing project: providing services to taxonomists for standard genome sequencing and annotation.</title>
        <authorList>
            <consortium name="The Broad Institute Genomics Platform"/>
            <consortium name="The Broad Institute Genome Sequencing Center for Infectious Disease"/>
            <person name="Wu L."/>
            <person name="Ma J."/>
        </authorList>
    </citation>
    <scope>NUCLEOTIDE SEQUENCE [LARGE SCALE GENOMIC DNA]</scope>
    <source>
        <strain evidence="16">CCUG 56029</strain>
    </source>
</reference>
<evidence type="ECO:0000256" key="1">
    <source>
        <dbReference type="ARBA" id="ARBA00004533"/>
    </source>
</evidence>